<keyword evidence="1" id="KW-0812">Transmembrane</keyword>
<name>A0A127P8R6_9BURK</name>
<dbReference type="EMBL" id="CP013232">
    <property type="protein sequence ID" value="AMO93811.1"/>
    <property type="molecule type" value="Genomic_DNA"/>
</dbReference>
<evidence type="ECO:0000313" key="2">
    <source>
        <dbReference type="EMBL" id="AMO93811.1"/>
    </source>
</evidence>
<reference evidence="2 3" key="1">
    <citation type="submission" date="2015-11" db="EMBL/GenBank/DDBJ databases">
        <title>Exploring the genomic traits of fungus-feeding bacterial genus Collimonas.</title>
        <authorList>
            <person name="Song C."/>
            <person name="Schmidt R."/>
            <person name="de Jager V."/>
            <person name="Krzyzanowska D."/>
            <person name="Jongedijk E."/>
            <person name="Cankar K."/>
            <person name="Beekwilder J."/>
            <person name="van Veen A."/>
            <person name="de Boer W."/>
            <person name="van Veen J.A."/>
            <person name="Garbeva P."/>
        </authorList>
    </citation>
    <scope>NUCLEOTIDE SEQUENCE [LARGE SCALE GENOMIC DNA]</scope>
    <source>
        <strain evidence="2 3">Ter6</strain>
    </source>
</reference>
<organism evidence="2">
    <name type="scientific">Collimonas fungivorans</name>
    <dbReference type="NCBI Taxonomy" id="158899"/>
    <lineage>
        <taxon>Bacteria</taxon>
        <taxon>Pseudomonadati</taxon>
        <taxon>Pseudomonadota</taxon>
        <taxon>Betaproteobacteria</taxon>
        <taxon>Burkholderiales</taxon>
        <taxon>Oxalobacteraceae</taxon>
        <taxon>Collimonas</taxon>
    </lineage>
</organism>
<dbReference type="RefSeq" id="WP_150118639.1">
    <property type="nucleotide sequence ID" value="NZ_CP013232.1"/>
</dbReference>
<dbReference type="AlphaFoldDB" id="A0A127P8R6"/>
<accession>A0A127P8R6</accession>
<dbReference type="PATRIC" id="fig|158899.10.peg.1105"/>
<feature type="transmembrane region" description="Helical" evidence="1">
    <location>
        <begin position="193"/>
        <end position="213"/>
    </location>
</feature>
<evidence type="ECO:0000313" key="3">
    <source>
        <dbReference type="Proteomes" id="UP000072421"/>
    </source>
</evidence>
<dbReference type="OrthoDB" id="8774559at2"/>
<protein>
    <submittedName>
        <fullName evidence="2">Uncharacterized protein</fullName>
    </submittedName>
</protein>
<evidence type="ECO:0000256" key="1">
    <source>
        <dbReference type="SAM" id="Phobius"/>
    </source>
</evidence>
<gene>
    <name evidence="2" type="ORF">CFter6_1093</name>
</gene>
<keyword evidence="1" id="KW-1133">Transmembrane helix</keyword>
<proteinExistence type="predicted"/>
<sequence>MMRFFNSFIIFLFWLIFFPIFIYIFLNGDYSKKYEHTILSPPEISEQTPTGELTTGIRFEQPLNWSWINTRQLGKSDTLCVDLLLANYNNRRNIGTFALTLKSENFSQQIKLNASLIRDNAYRRFCYGILSFKDIRNKPATLILEGIDSPSGKAVSAWMTSDITQGKLIRNGLVLNKSLIFSISAITESHNKYVGTIIVLTLLCILSISVLFWPKNLESH</sequence>
<keyword evidence="1" id="KW-0472">Membrane</keyword>
<feature type="transmembrane region" description="Helical" evidence="1">
    <location>
        <begin position="6"/>
        <end position="26"/>
    </location>
</feature>
<dbReference type="Proteomes" id="UP000072421">
    <property type="component" value="Chromosome"/>
</dbReference>